<proteinExistence type="predicted"/>
<dbReference type="Proteomes" id="UP001055811">
    <property type="component" value="Linkage Group LG06"/>
</dbReference>
<keyword evidence="2" id="KW-1185">Reference proteome</keyword>
<organism evidence="1 2">
    <name type="scientific">Cichorium intybus</name>
    <name type="common">Chicory</name>
    <dbReference type="NCBI Taxonomy" id="13427"/>
    <lineage>
        <taxon>Eukaryota</taxon>
        <taxon>Viridiplantae</taxon>
        <taxon>Streptophyta</taxon>
        <taxon>Embryophyta</taxon>
        <taxon>Tracheophyta</taxon>
        <taxon>Spermatophyta</taxon>
        <taxon>Magnoliopsida</taxon>
        <taxon>eudicotyledons</taxon>
        <taxon>Gunneridae</taxon>
        <taxon>Pentapetalae</taxon>
        <taxon>asterids</taxon>
        <taxon>campanulids</taxon>
        <taxon>Asterales</taxon>
        <taxon>Asteraceae</taxon>
        <taxon>Cichorioideae</taxon>
        <taxon>Cichorieae</taxon>
        <taxon>Cichoriinae</taxon>
        <taxon>Cichorium</taxon>
    </lineage>
</organism>
<name>A0ACB9BG75_CICIN</name>
<comment type="caution">
    <text evidence="1">The sequence shown here is derived from an EMBL/GenBank/DDBJ whole genome shotgun (WGS) entry which is preliminary data.</text>
</comment>
<sequence>MTTINGRMRVIFGILHVYLEFVKIPLKLLWDVQIKNHNQSHGDISEICNKNNKKNIIQQRYLVWIHSMSWYTKTKTLQTSNNKFYKF</sequence>
<accession>A0ACB9BG75</accession>
<protein>
    <submittedName>
        <fullName evidence="1">Uncharacterized protein</fullName>
    </submittedName>
</protein>
<reference evidence="2" key="1">
    <citation type="journal article" date="2022" name="Mol. Ecol. Resour.">
        <title>The genomes of chicory, endive, great burdock and yacon provide insights into Asteraceae palaeo-polyploidization history and plant inulin production.</title>
        <authorList>
            <person name="Fan W."/>
            <person name="Wang S."/>
            <person name="Wang H."/>
            <person name="Wang A."/>
            <person name="Jiang F."/>
            <person name="Liu H."/>
            <person name="Zhao H."/>
            <person name="Xu D."/>
            <person name="Zhang Y."/>
        </authorList>
    </citation>
    <scope>NUCLEOTIDE SEQUENCE [LARGE SCALE GENOMIC DNA]</scope>
    <source>
        <strain evidence="2">cv. Punajuju</strain>
    </source>
</reference>
<reference evidence="1 2" key="2">
    <citation type="journal article" date="2022" name="Mol. Ecol. Resour.">
        <title>The genomes of chicory, endive, great burdock and yacon provide insights into Asteraceae paleo-polyploidization history and plant inulin production.</title>
        <authorList>
            <person name="Fan W."/>
            <person name="Wang S."/>
            <person name="Wang H."/>
            <person name="Wang A."/>
            <person name="Jiang F."/>
            <person name="Liu H."/>
            <person name="Zhao H."/>
            <person name="Xu D."/>
            <person name="Zhang Y."/>
        </authorList>
    </citation>
    <scope>NUCLEOTIDE SEQUENCE [LARGE SCALE GENOMIC DNA]</scope>
    <source>
        <strain evidence="2">cv. Punajuju</strain>
        <tissue evidence="1">Leaves</tissue>
    </source>
</reference>
<evidence type="ECO:0000313" key="1">
    <source>
        <dbReference type="EMBL" id="KAI3720796.1"/>
    </source>
</evidence>
<gene>
    <name evidence="1" type="ORF">L2E82_31790</name>
</gene>
<evidence type="ECO:0000313" key="2">
    <source>
        <dbReference type="Proteomes" id="UP001055811"/>
    </source>
</evidence>
<dbReference type="EMBL" id="CM042014">
    <property type="protein sequence ID" value="KAI3720796.1"/>
    <property type="molecule type" value="Genomic_DNA"/>
</dbReference>